<dbReference type="Proteomes" id="UP000503447">
    <property type="component" value="Chromosome"/>
</dbReference>
<dbReference type="AlphaFoldDB" id="A0A6M5YHG1"/>
<dbReference type="EMBL" id="CP053452">
    <property type="protein sequence ID" value="QJW93495.1"/>
    <property type="molecule type" value="Genomic_DNA"/>
</dbReference>
<sequence length="146" mass="15807">MRYVLLTLPLVCLVGGCQALTREAVAVEYRPGASPTAIEAQCAATYTLHSIKPDSQLNPTTIELEKGATVGFRREPDGSLVAIAGWQTSPIAESQHVWRYTPVPVTRWDRFVVGTRHTCEKAAEAATMAIVLPLLVLHIMTGGEPP</sequence>
<name>A0A6M5YHG1_9BACT</name>
<evidence type="ECO:0000256" key="1">
    <source>
        <dbReference type="SAM" id="SignalP"/>
    </source>
</evidence>
<proteinExistence type="predicted"/>
<keyword evidence="1" id="KW-0732">Signal</keyword>
<organism evidence="2 3">
    <name type="scientific">Frigoriglobus tundricola</name>
    <dbReference type="NCBI Taxonomy" id="2774151"/>
    <lineage>
        <taxon>Bacteria</taxon>
        <taxon>Pseudomonadati</taxon>
        <taxon>Planctomycetota</taxon>
        <taxon>Planctomycetia</taxon>
        <taxon>Gemmatales</taxon>
        <taxon>Gemmataceae</taxon>
        <taxon>Frigoriglobus</taxon>
    </lineage>
</organism>
<evidence type="ECO:0000313" key="3">
    <source>
        <dbReference type="Proteomes" id="UP000503447"/>
    </source>
</evidence>
<reference evidence="3" key="1">
    <citation type="submission" date="2020-05" db="EMBL/GenBank/DDBJ databases">
        <title>Frigoriglobus tundricola gen. nov., sp. nov., a psychrotolerant cellulolytic planctomycete of the family Gemmataceae with two divergent copies of 16S rRNA gene.</title>
        <authorList>
            <person name="Kulichevskaya I.S."/>
            <person name="Ivanova A.A."/>
            <person name="Naumoff D.G."/>
            <person name="Beletsky A.V."/>
            <person name="Rijpstra W.I.C."/>
            <person name="Sinninghe Damste J.S."/>
            <person name="Mardanov A.V."/>
            <person name="Ravin N.V."/>
            <person name="Dedysh S.N."/>
        </authorList>
    </citation>
    <scope>NUCLEOTIDE SEQUENCE [LARGE SCALE GENOMIC DNA]</scope>
    <source>
        <strain evidence="3">PL17</strain>
    </source>
</reference>
<feature type="chain" id="PRO_5026986573" description="Lipoprotein" evidence="1">
    <location>
        <begin position="20"/>
        <end position="146"/>
    </location>
</feature>
<accession>A0A6M5YHG1</accession>
<evidence type="ECO:0000313" key="2">
    <source>
        <dbReference type="EMBL" id="QJW93495.1"/>
    </source>
</evidence>
<gene>
    <name evidence="2" type="ORF">FTUN_1001</name>
</gene>
<keyword evidence="3" id="KW-1185">Reference proteome</keyword>
<protein>
    <recommendedName>
        <fullName evidence="4">Lipoprotein</fullName>
    </recommendedName>
</protein>
<dbReference type="PROSITE" id="PS51257">
    <property type="entry name" value="PROKAR_LIPOPROTEIN"/>
    <property type="match status" value="1"/>
</dbReference>
<dbReference type="KEGG" id="ftj:FTUN_1001"/>
<evidence type="ECO:0008006" key="4">
    <source>
        <dbReference type="Google" id="ProtNLM"/>
    </source>
</evidence>
<feature type="signal peptide" evidence="1">
    <location>
        <begin position="1"/>
        <end position="19"/>
    </location>
</feature>